<keyword evidence="2" id="KW-1185">Reference proteome</keyword>
<organism evidence="1 2">
    <name type="scientific">Eumeta variegata</name>
    <name type="common">Bagworm moth</name>
    <name type="synonym">Eumeta japonica</name>
    <dbReference type="NCBI Taxonomy" id="151549"/>
    <lineage>
        <taxon>Eukaryota</taxon>
        <taxon>Metazoa</taxon>
        <taxon>Ecdysozoa</taxon>
        <taxon>Arthropoda</taxon>
        <taxon>Hexapoda</taxon>
        <taxon>Insecta</taxon>
        <taxon>Pterygota</taxon>
        <taxon>Neoptera</taxon>
        <taxon>Endopterygota</taxon>
        <taxon>Lepidoptera</taxon>
        <taxon>Glossata</taxon>
        <taxon>Ditrysia</taxon>
        <taxon>Tineoidea</taxon>
        <taxon>Psychidae</taxon>
        <taxon>Oiketicinae</taxon>
        <taxon>Eumeta</taxon>
    </lineage>
</organism>
<sequence>MTDFGRSFINIYTWFIEFKRARINLTDDLREGHPSTVTTEDNISAALLKIEADKRVMKAGLTVTIPEPKDSLLSGCFLMRSCQLKQTRSKCRQKMVAAFFEMTDYYATIV</sequence>
<comment type="caution">
    <text evidence="1">The sequence shown here is derived from an EMBL/GenBank/DDBJ whole genome shotgun (WGS) entry which is preliminary data.</text>
</comment>
<gene>
    <name evidence="1" type="ORF">EVAR_42980_1</name>
</gene>
<protein>
    <submittedName>
        <fullName evidence="1">Uncharacterized protein</fullName>
    </submittedName>
</protein>
<evidence type="ECO:0000313" key="1">
    <source>
        <dbReference type="EMBL" id="GBP48261.1"/>
    </source>
</evidence>
<name>A0A4C1WB27_EUMVA</name>
<dbReference type="AlphaFoldDB" id="A0A4C1WB27"/>
<evidence type="ECO:0000313" key="2">
    <source>
        <dbReference type="Proteomes" id="UP000299102"/>
    </source>
</evidence>
<proteinExistence type="predicted"/>
<accession>A0A4C1WB27</accession>
<dbReference type="OrthoDB" id="10017160at2759"/>
<dbReference type="EMBL" id="BGZK01000520">
    <property type="protein sequence ID" value="GBP48261.1"/>
    <property type="molecule type" value="Genomic_DNA"/>
</dbReference>
<dbReference type="Proteomes" id="UP000299102">
    <property type="component" value="Unassembled WGS sequence"/>
</dbReference>
<reference evidence="1 2" key="1">
    <citation type="journal article" date="2019" name="Commun. Biol.">
        <title>The bagworm genome reveals a unique fibroin gene that provides high tensile strength.</title>
        <authorList>
            <person name="Kono N."/>
            <person name="Nakamura H."/>
            <person name="Ohtoshi R."/>
            <person name="Tomita M."/>
            <person name="Numata K."/>
            <person name="Arakawa K."/>
        </authorList>
    </citation>
    <scope>NUCLEOTIDE SEQUENCE [LARGE SCALE GENOMIC DNA]</scope>
</reference>